<dbReference type="OrthoDB" id="4131at2"/>
<dbReference type="InterPro" id="IPR003439">
    <property type="entry name" value="ABC_transporter-like_ATP-bd"/>
</dbReference>
<dbReference type="CDD" id="cd03214">
    <property type="entry name" value="ABC_Iron-Siderophores_B12_Hemin"/>
    <property type="match status" value="1"/>
</dbReference>
<evidence type="ECO:0000256" key="3">
    <source>
        <dbReference type="ARBA" id="ARBA00022840"/>
    </source>
</evidence>
<organism evidence="5 6">
    <name type="scientific">Herbihabitans rhizosphaerae</name>
    <dbReference type="NCBI Taxonomy" id="1872711"/>
    <lineage>
        <taxon>Bacteria</taxon>
        <taxon>Bacillati</taxon>
        <taxon>Actinomycetota</taxon>
        <taxon>Actinomycetes</taxon>
        <taxon>Pseudonocardiales</taxon>
        <taxon>Pseudonocardiaceae</taxon>
        <taxon>Herbihabitans</taxon>
    </lineage>
</organism>
<dbReference type="SUPFAM" id="SSF52540">
    <property type="entry name" value="P-loop containing nucleoside triphosphate hydrolases"/>
    <property type="match status" value="1"/>
</dbReference>
<accession>A0A4Q7L5W7</accession>
<reference evidence="5 6" key="1">
    <citation type="submission" date="2019-02" db="EMBL/GenBank/DDBJ databases">
        <title>Genomic Encyclopedia of Type Strains, Phase IV (KMG-IV): sequencing the most valuable type-strain genomes for metagenomic binning, comparative biology and taxonomic classification.</title>
        <authorList>
            <person name="Goeker M."/>
        </authorList>
    </citation>
    <scope>NUCLEOTIDE SEQUENCE [LARGE SCALE GENOMIC DNA]</scope>
    <source>
        <strain evidence="5 6">DSM 101727</strain>
    </source>
</reference>
<dbReference type="GO" id="GO:0005524">
    <property type="term" value="F:ATP binding"/>
    <property type="evidence" value="ECO:0007669"/>
    <property type="project" value="UniProtKB-KW"/>
</dbReference>
<sequence>MNLRLEDVRVKLSGRQIISGANLLVAEGDLCGLIGPNGGGKSTLLRTVYRHLKPYSGWVYLGQTDLWRLSPVKVARKIAGVPQETRSDFDVTVFEMAAMGRTPHKHPLAATTASDREIVTGALTRVDALHLAERHFATLSGGERQRVLLARALAQQTQVLVLDEPTNHLDVRHQLELMELVRELGLTTVMAVHDLNLAAGYCDRLHVIDSGKIVAGGPPEDVLTAELLRSVFGVHADFTTHPRTGRPHLILSTVDGTP</sequence>
<proteinExistence type="predicted"/>
<feature type="domain" description="ABC transporter" evidence="4">
    <location>
        <begin position="3"/>
        <end position="235"/>
    </location>
</feature>
<evidence type="ECO:0000313" key="5">
    <source>
        <dbReference type="EMBL" id="RZS44735.1"/>
    </source>
</evidence>
<evidence type="ECO:0000259" key="4">
    <source>
        <dbReference type="PROSITE" id="PS50893"/>
    </source>
</evidence>
<dbReference type="SMART" id="SM00382">
    <property type="entry name" value="AAA"/>
    <property type="match status" value="1"/>
</dbReference>
<dbReference type="Proteomes" id="UP000294257">
    <property type="component" value="Unassembled WGS sequence"/>
</dbReference>
<name>A0A4Q7L5W7_9PSEU</name>
<keyword evidence="3 5" id="KW-0067">ATP-binding</keyword>
<dbReference type="AlphaFoldDB" id="A0A4Q7L5W7"/>
<keyword evidence="1" id="KW-0813">Transport</keyword>
<evidence type="ECO:0000256" key="2">
    <source>
        <dbReference type="ARBA" id="ARBA00022741"/>
    </source>
</evidence>
<dbReference type="PROSITE" id="PS50893">
    <property type="entry name" value="ABC_TRANSPORTER_2"/>
    <property type="match status" value="1"/>
</dbReference>
<dbReference type="FunFam" id="3.40.50.300:FF:000134">
    <property type="entry name" value="Iron-enterobactin ABC transporter ATP-binding protein"/>
    <property type="match status" value="1"/>
</dbReference>
<keyword evidence="2" id="KW-0547">Nucleotide-binding</keyword>
<dbReference type="InterPro" id="IPR003593">
    <property type="entry name" value="AAA+_ATPase"/>
</dbReference>
<dbReference type="PANTHER" id="PTHR42794:SF2">
    <property type="entry name" value="ABC TRANSPORTER ATP-BINDING PROTEIN"/>
    <property type="match status" value="1"/>
</dbReference>
<keyword evidence="6" id="KW-1185">Reference proteome</keyword>
<evidence type="ECO:0000313" key="6">
    <source>
        <dbReference type="Proteomes" id="UP000294257"/>
    </source>
</evidence>
<dbReference type="InterPro" id="IPR027417">
    <property type="entry name" value="P-loop_NTPase"/>
</dbReference>
<evidence type="ECO:0000256" key="1">
    <source>
        <dbReference type="ARBA" id="ARBA00022448"/>
    </source>
</evidence>
<dbReference type="PANTHER" id="PTHR42794">
    <property type="entry name" value="HEMIN IMPORT ATP-BINDING PROTEIN HMUV"/>
    <property type="match status" value="1"/>
</dbReference>
<gene>
    <name evidence="5" type="ORF">EV193_101612</name>
</gene>
<dbReference type="InterPro" id="IPR017871">
    <property type="entry name" value="ABC_transporter-like_CS"/>
</dbReference>
<dbReference type="Gene3D" id="3.40.50.300">
    <property type="entry name" value="P-loop containing nucleotide triphosphate hydrolases"/>
    <property type="match status" value="1"/>
</dbReference>
<dbReference type="PROSITE" id="PS00211">
    <property type="entry name" value="ABC_TRANSPORTER_1"/>
    <property type="match status" value="1"/>
</dbReference>
<protein>
    <submittedName>
        <fullName evidence="5">Iron complex transport system ATP-binding protein</fullName>
    </submittedName>
</protein>
<dbReference type="Pfam" id="PF00005">
    <property type="entry name" value="ABC_tran"/>
    <property type="match status" value="1"/>
</dbReference>
<dbReference type="GO" id="GO:0016887">
    <property type="term" value="F:ATP hydrolysis activity"/>
    <property type="evidence" value="ECO:0007669"/>
    <property type="project" value="InterPro"/>
</dbReference>
<comment type="caution">
    <text evidence="5">The sequence shown here is derived from an EMBL/GenBank/DDBJ whole genome shotgun (WGS) entry which is preliminary data.</text>
</comment>
<dbReference type="EMBL" id="SGWQ01000001">
    <property type="protein sequence ID" value="RZS44735.1"/>
    <property type="molecule type" value="Genomic_DNA"/>
</dbReference>